<dbReference type="AlphaFoldDB" id="A0A6I2UZQ1"/>
<evidence type="ECO:0000256" key="1">
    <source>
        <dbReference type="SAM" id="MobiDB-lite"/>
    </source>
</evidence>
<dbReference type="Proteomes" id="UP000430222">
    <property type="component" value="Unassembled WGS sequence"/>
</dbReference>
<evidence type="ECO:0000313" key="3">
    <source>
        <dbReference type="Proteomes" id="UP000430222"/>
    </source>
</evidence>
<keyword evidence="3" id="KW-1185">Reference proteome</keyword>
<dbReference type="RefSeq" id="WP_154621682.1">
    <property type="nucleotide sequence ID" value="NZ_VUNL01000018.1"/>
</dbReference>
<evidence type="ECO:0000313" key="2">
    <source>
        <dbReference type="EMBL" id="MSV25919.1"/>
    </source>
</evidence>
<organism evidence="2 3">
    <name type="scientific">Selenomonas montiformis</name>
    <dbReference type="NCBI Taxonomy" id="2652285"/>
    <lineage>
        <taxon>Bacteria</taxon>
        <taxon>Bacillati</taxon>
        <taxon>Bacillota</taxon>
        <taxon>Negativicutes</taxon>
        <taxon>Selenomonadales</taxon>
        <taxon>Selenomonadaceae</taxon>
        <taxon>Selenomonas</taxon>
    </lineage>
</organism>
<gene>
    <name evidence="2" type="ORF">FYJ78_12250</name>
</gene>
<sequence>MTERYQFHFRHILKDGTVLKEGEKLPVTPASQAAFAKVARILIEARKWKSPSSRKGEEVRRPRPTLRGGQQRRA</sequence>
<accession>A0A6I2UZQ1</accession>
<feature type="region of interest" description="Disordered" evidence="1">
    <location>
        <begin position="49"/>
        <end position="74"/>
    </location>
</feature>
<protein>
    <submittedName>
        <fullName evidence="2">Uncharacterized protein</fullName>
    </submittedName>
</protein>
<comment type="caution">
    <text evidence="2">The sequence shown here is derived from an EMBL/GenBank/DDBJ whole genome shotgun (WGS) entry which is preliminary data.</text>
</comment>
<reference evidence="2 3" key="1">
    <citation type="submission" date="2019-08" db="EMBL/GenBank/DDBJ databases">
        <title>In-depth cultivation of the pig gut microbiome towards novel bacterial diversity and tailored functional studies.</title>
        <authorList>
            <person name="Wylensek D."/>
            <person name="Hitch T.C.A."/>
            <person name="Clavel T."/>
        </authorList>
    </citation>
    <scope>NUCLEOTIDE SEQUENCE [LARGE SCALE GENOMIC DNA]</scope>
    <source>
        <strain evidence="3">WCA-380-WT-3B3</strain>
    </source>
</reference>
<proteinExistence type="predicted"/>
<dbReference type="EMBL" id="VUNL01000018">
    <property type="protein sequence ID" value="MSV25919.1"/>
    <property type="molecule type" value="Genomic_DNA"/>
</dbReference>
<name>A0A6I2UZQ1_9FIRM</name>